<protein>
    <submittedName>
        <fullName evidence="5">HAD family hydrolase</fullName>
        <ecNumber evidence="5">3.1.3.-</ecNumber>
    </submittedName>
</protein>
<sequence>MDAVLFDLDDTLVTYERGPGEVLDAAFADVGVDPLFSVDAYFERYAEFVEESDGIDDLRSRCFAAIAADEGHDPDLGRAVADAFAAERDHSRVRLCPGADEALDALAADHRLGLVTNGDAGMQAQKLVGAGLEDRFETVVYAGDETAAKPEREPFERALADLGVGADRAVHVGNSASSDVAGAHAAGLASVWVPDSADATPPEQAATWTLDSLHGLVDPAPPWR</sequence>
<dbReference type="RefSeq" id="WP_279528446.1">
    <property type="nucleotide sequence ID" value="NZ_CP122312.1"/>
</dbReference>
<dbReference type="EC" id="3.1.3.-" evidence="5"/>
<dbReference type="Gene3D" id="3.40.50.1000">
    <property type="entry name" value="HAD superfamily/HAD-like"/>
    <property type="match status" value="1"/>
</dbReference>
<keyword evidence="4" id="KW-0460">Magnesium</keyword>
<dbReference type="InterPro" id="IPR006439">
    <property type="entry name" value="HAD-SF_hydro_IA"/>
</dbReference>
<dbReference type="InterPro" id="IPR051400">
    <property type="entry name" value="HAD-like_hydrolase"/>
</dbReference>
<evidence type="ECO:0000256" key="2">
    <source>
        <dbReference type="ARBA" id="ARBA00007958"/>
    </source>
</evidence>
<dbReference type="GO" id="GO:0016787">
    <property type="term" value="F:hydrolase activity"/>
    <property type="evidence" value="ECO:0007669"/>
    <property type="project" value="UniProtKB-KW"/>
</dbReference>
<reference evidence="5 6" key="1">
    <citation type="journal article" date="2019" name="Int. J. Syst. Evol. Microbiol.">
        <title>The Global Catalogue of Microorganisms (GCM) 10K type strain sequencing project: providing services to taxonomists for standard genome sequencing and annotation.</title>
        <authorList>
            <consortium name="The Broad Institute Genomics Platform"/>
            <consortium name="The Broad Institute Genome Sequencing Center for Infectious Disease"/>
            <person name="Wu L."/>
            <person name="Ma J."/>
        </authorList>
    </citation>
    <scope>NUCLEOTIDE SEQUENCE [LARGE SCALE GENOMIC DNA]</scope>
    <source>
        <strain evidence="5 6">XZGYJ-43</strain>
    </source>
</reference>
<organism evidence="5 6">
    <name type="scientific">Halospeciosus flavus</name>
    <dbReference type="NCBI Taxonomy" id="3032283"/>
    <lineage>
        <taxon>Archaea</taxon>
        <taxon>Methanobacteriati</taxon>
        <taxon>Methanobacteriota</taxon>
        <taxon>Stenosarchaea group</taxon>
        <taxon>Halobacteria</taxon>
        <taxon>Halobacteriales</taxon>
        <taxon>Halobacteriaceae</taxon>
        <taxon>Halospeciosus</taxon>
    </lineage>
</organism>
<evidence type="ECO:0000256" key="4">
    <source>
        <dbReference type="ARBA" id="ARBA00022842"/>
    </source>
</evidence>
<evidence type="ECO:0000313" key="5">
    <source>
        <dbReference type="EMBL" id="MFC7201709.1"/>
    </source>
</evidence>
<dbReference type="GO" id="GO:0044281">
    <property type="term" value="P:small molecule metabolic process"/>
    <property type="evidence" value="ECO:0007669"/>
    <property type="project" value="UniProtKB-ARBA"/>
</dbReference>
<comment type="caution">
    <text evidence="5">The sequence shown here is derived from an EMBL/GenBank/DDBJ whole genome shotgun (WGS) entry which is preliminary data.</text>
</comment>
<comment type="cofactor">
    <cofactor evidence="1">
        <name>Mg(2+)</name>
        <dbReference type="ChEBI" id="CHEBI:18420"/>
    </cofactor>
</comment>
<comment type="similarity">
    <text evidence="2">Belongs to the HAD-like hydrolase superfamily.</text>
</comment>
<dbReference type="InterPro" id="IPR036412">
    <property type="entry name" value="HAD-like_sf"/>
</dbReference>
<dbReference type="AlphaFoldDB" id="A0ABD5Z975"/>
<accession>A0ABD5Z975</accession>
<name>A0ABD5Z975_9EURY</name>
<evidence type="ECO:0000256" key="1">
    <source>
        <dbReference type="ARBA" id="ARBA00001946"/>
    </source>
</evidence>
<dbReference type="PANTHER" id="PTHR46470">
    <property type="entry name" value="N-ACYLNEURAMINATE-9-PHOSPHATASE"/>
    <property type="match status" value="1"/>
</dbReference>
<dbReference type="SUPFAM" id="SSF56784">
    <property type="entry name" value="HAD-like"/>
    <property type="match status" value="1"/>
</dbReference>
<gene>
    <name evidence="5" type="ORF">ACFQJ9_20235</name>
</gene>
<dbReference type="SFLD" id="SFLDG01129">
    <property type="entry name" value="C1.5:_HAD__Beta-PGM__Phosphata"/>
    <property type="match status" value="1"/>
</dbReference>
<keyword evidence="3 5" id="KW-0378">Hydrolase</keyword>
<dbReference type="InterPro" id="IPR023214">
    <property type="entry name" value="HAD_sf"/>
</dbReference>
<dbReference type="Gene3D" id="1.20.120.1600">
    <property type="match status" value="1"/>
</dbReference>
<proteinExistence type="inferred from homology"/>
<evidence type="ECO:0000256" key="3">
    <source>
        <dbReference type="ARBA" id="ARBA00022801"/>
    </source>
</evidence>
<dbReference type="Pfam" id="PF00702">
    <property type="entry name" value="Hydrolase"/>
    <property type="match status" value="1"/>
</dbReference>
<dbReference type="NCBIfam" id="TIGR01549">
    <property type="entry name" value="HAD-SF-IA-v1"/>
    <property type="match status" value="1"/>
</dbReference>
<dbReference type="EMBL" id="JBHTAR010000011">
    <property type="protein sequence ID" value="MFC7201709.1"/>
    <property type="molecule type" value="Genomic_DNA"/>
</dbReference>
<dbReference type="Proteomes" id="UP001596447">
    <property type="component" value="Unassembled WGS sequence"/>
</dbReference>
<keyword evidence="6" id="KW-1185">Reference proteome</keyword>
<dbReference type="SFLD" id="SFLDS00003">
    <property type="entry name" value="Haloacid_Dehalogenase"/>
    <property type="match status" value="1"/>
</dbReference>
<evidence type="ECO:0000313" key="6">
    <source>
        <dbReference type="Proteomes" id="UP001596447"/>
    </source>
</evidence>